<comment type="caution">
    <text evidence="2">The sequence shown here is derived from an EMBL/GenBank/DDBJ whole genome shotgun (WGS) entry which is preliminary data.</text>
</comment>
<protein>
    <submittedName>
        <fullName evidence="2">Uncharacterized protein</fullName>
    </submittedName>
</protein>
<dbReference type="RefSeq" id="WP_195000481.1">
    <property type="nucleotide sequence ID" value="NZ_JADLQN010000001.1"/>
</dbReference>
<proteinExistence type="predicted"/>
<keyword evidence="1" id="KW-1133">Transmembrane helix</keyword>
<gene>
    <name evidence="2" type="ORF">IU449_03365</name>
</gene>
<evidence type="ECO:0000256" key="1">
    <source>
        <dbReference type="SAM" id="Phobius"/>
    </source>
</evidence>
<dbReference type="Proteomes" id="UP000707731">
    <property type="component" value="Unassembled WGS sequence"/>
</dbReference>
<evidence type="ECO:0000313" key="2">
    <source>
        <dbReference type="EMBL" id="MBF6353596.1"/>
    </source>
</evidence>
<evidence type="ECO:0000313" key="3">
    <source>
        <dbReference type="Proteomes" id="UP000707731"/>
    </source>
</evidence>
<organism evidence="2 3">
    <name type="scientific">Nocardia higoensis</name>
    <dbReference type="NCBI Taxonomy" id="228599"/>
    <lineage>
        <taxon>Bacteria</taxon>
        <taxon>Bacillati</taxon>
        <taxon>Actinomycetota</taxon>
        <taxon>Actinomycetes</taxon>
        <taxon>Mycobacteriales</taxon>
        <taxon>Nocardiaceae</taxon>
        <taxon>Nocardia</taxon>
    </lineage>
</organism>
<dbReference type="EMBL" id="JADLQN010000001">
    <property type="protein sequence ID" value="MBF6353596.1"/>
    <property type="molecule type" value="Genomic_DNA"/>
</dbReference>
<name>A0ABS0D532_9NOCA</name>
<keyword evidence="1" id="KW-0472">Membrane</keyword>
<sequence length="77" mass="8509">MRESHRAIALPAAARSFVDKKSMRCRELRRFLKIYSPENWKIPTREGNVMLSAVISLGSAAAVLAWSALAALIAIIL</sequence>
<keyword evidence="3" id="KW-1185">Reference proteome</keyword>
<reference evidence="2 3" key="1">
    <citation type="submission" date="2020-10" db="EMBL/GenBank/DDBJ databases">
        <title>Identification of Nocardia species via Next-generation sequencing and recognition of intraspecies genetic diversity.</title>
        <authorList>
            <person name="Li P."/>
            <person name="Li P."/>
            <person name="Lu B."/>
        </authorList>
    </citation>
    <scope>NUCLEOTIDE SEQUENCE [LARGE SCALE GENOMIC DNA]</scope>
    <source>
        <strain evidence="2 3">BJ06-0143</strain>
    </source>
</reference>
<keyword evidence="1" id="KW-0812">Transmembrane</keyword>
<feature type="transmembrane region" description="Helical" evidence="1">
    <location>
        <begin position="49"/>
        <end position="76"/>
    </location>
</feature>
<accession>A0ABS0D532</accession>